<organism evidence="1 2">
    <name type="scientific">Colletotrichum fioriniae PJ7</name>
    <dbReference type="NCBI Taxonomy" id="1445577"/>
    <lineage>
        <taxon>Eukaryota</taxon>
        <taxon>Fungi</taxon>
        <taxon>Dikarya</taxon>
        <taxon>Ascomycota</taxon>
        <taxon>Pezizomycotina</taxon>
        <taxon>Sordariomycetes</taxon>
        <taxon>Hypocreomycetidae</taxon>
        <taxon>Glomerellales</taxon>
        <taxon>Glomerellaceae</taxon>
        <taxon>Colletotrichum</taxon>
        <taxon>Colletotrichum acutatum species complex</taxon>
    </lineage>
</organism>
<comment type="caution">
    <text evidence="1">The sequence shown here is derived from an EMBL/GenBank/DDBJ whole genome shotgun (WGS) entry which is preliminary data.</text>
</comment>
<reference evidence="1 2" key="1">
    <citation type="submission" date="2014-02" db="EMBL/GenBank/DDBJ databases">
        <title>The genome sequence of Colletotrichum fioriniae PJ7.</title>
        <authorList>
            <person name="Baroncelli R."/>
            <person name="Thon M.R."/>
        </authorList>
    </citation>
    <scope>NUCLEOTIDE SEQUENCE [LARGE SCALE GENOMIC DNA]</scope>
    <source>
        <strain evidence="1 2">PJ7</strain>
    </source>
</reference>
<dbReference type="KEGG" id="cfj:CFIO01_03692"/>
<dbReference type="Proteomes" id="UP000020467">
    <property type="component" value="Unassembled WGS sequence"/>
</dbReference>
<dbReference type="OrthoDB" id="3636801at2759"/>
<gene>
    <name evidence="1" type="ORF">CFIO01_03692</name>
</gene>
<evidence type="ECO:0000313" key="2">
    <source>
        <dbReference type="Proteomes" id="UP000020467"/>
    </source>
</evidence>
<accession>A0A010QSC1</accession>
<dbReference type="EMBL" id="JARH01000547">
    <property type="protein sequence ID" value="EXF79575.1"/>
    <property type="molecule type" value="Genomic_DNA"/>
</dbReference>
<evidence type="ECO:0000313" key="1">
    <source>
        <dbReference type="EMBL" id="EXF79575.1"/>
    </source>
</evidence>
<sequence length="193" mass="21588">MNAPWLVDACPSLSSLEVKRDDFVWGKAAHTRDVAWFVAAGRLKGLRKLDMGEVEWTGTMTDRVLQDTPHIEELHDLIKSLSLLPNLTQLHLPRSSQLQLGYDGGSMCGNAYIGQDGAKYWRSNIAQDLETTELAGKIVQQKFPGLNGVHVGGFYGNLTTDAEVEQTIVWDWTGRVGQWLDEKQMAINFTEEL</sequence>
<dbReference type="AlphaFoldDB" id="A0A010QSC1"/>
<name>A0A010QSC1_9PEZI</name>
<dbReference type="HOGENOM" id="CLU_1408628_0_0_1"/>
<protein>
    <submittedName>
        <fullName evidence="1">Uncharacterized protein</fullName>
    </submittedName>
</protein>
<keyword evidence="2" id="KW-1185">Reference proteome</keyword>
<proteinExistence type="predicted"/>